<proteinExistence type="predicted"/>
<protein>
    <submittedName>
        <fullName evidence="1">Uncharacterized protein</fullName>
    </submittedName>
</protein>
<sequence>MGDPSCCCCQLRSSGYPLLPRRDPPLQLASRLFSRSSSGWYICLPIPLRSTRWGTCRLRYPKRRRPRSTSWLRYGRRSASCCTSARGQDTITAYALEDNELWLRHLLNLLVQVAGTGYVLYKYIIADRAAIVSAAAVLVSVAGFVKYSERIWALRCASNGSNRHFRDDRSGRGFHFGAVLYGLSRNDKLKIYELIVRSAHELKYVFLKPLIIDRDEASTNWDTHISTLLVWLVNSMFDREENVLAREKRYAEEMYRAIEVQLAVAYDMLYTKAEVIHTWYGYLIRGISFLSCFAALVAFITRRSERDGDYCTPDIVITFVLLGGACALEVASAFKMIGSTWTYAILSGHGWKWLARLIVFARYHLVVVKDGRWSNSVGQYDFISFCRSPKTKLKRRMAGWIGLKDWWNKSHYTKHVKLSPALKELVWGFLRAEKNDMVQIEDVAERSGYWARRLTHFNQSQELDWSLRMEFHNCVFIWHIATHTFLREYPVTGSLLDNDTSRAKLVVNTLSDYMMYLLVQHPDILPTNAATRSLFQKTYSSYEQHWDLFSKMIIKDDIVDVPQQIDYLSKHPSRYFGSNKMESDVLKNVSWDAYPGEAVLVKASILVRTLLRLELGLPHKLVIIGRVWTEMLLHAATNASGDFHARQLSNGGEFLTHMLLLTNFISVVIRPAERIRDAGHAAADDQTVEAAAYVEPRVEVAGQVELSVHNDHHEEEITECG</sequence>
<reference evidence="1" key="1">
    <citation type="submission" date="2021-05" db="EMBL/GenBank/DDBJ databases">
        <authorList>
            <person name="Scholz U."/>
            <person name="Mascher M."/>
            <person name="Fiebig A."/>
        </authorList>
    </citation>
    <scope>NUCLEOTIDE SEQUENCE [LARGE SCALE GENOMIC DNA]</scope>
</reference>
<dbReference type="Proteomes" id="UP001732700">
    <property type="component" value="Chromosome 2A"/>
</dbReference>
<evidence type="ECO:0000313" key="1">
    <source>
        <dbReference type="EnsemblPlants" id="AVESA.00010b.r2.2AG0260490.1.CDS.1"/>
    </source>
</evidence>
<accession>A0ACD5UIB8</accession>
<reference evidence="1" key="2">
    <citation type="submission" date="2025-09" db="UniProtKB">
        <authorList>
            <consortium name="EnsemblPlants"/>
        </authorList>
    </citation>
    <scope>IDENTIFICATION</scope>
</reference>
<name>A0ACD5UIB8_AVESA</name>
<evidence type="ECO:0000313" key="2">
    <source>
        <dbReference type="Proteomes" id="UP001732700"/>
    </source>
</evidence>
<keyword evidence="2" id="KW-1185">Reference proteome</keyword>
<dbReference type="EnsemblPlants" id="AVESA.00010b.r2.2AG0260490.1">
    <property type="protein sequence ID" value="AVESA.00010b.r2.2AG0260490.1.CDS.1"/>
    <property type="gene ID" value="AVESA.00010b.r2.2AG0260490"/>
</dbReference>
<organism evidence="1 2">
    <name type="scientific">Avena sativa</name>
    <name type="common">Oat</name>
    <dbReference type="NCBI Taxonomy" id="4498"/>
    <lineage>
        <taxon>Eukaryota</taxon>
        <taxon>Viridiplantae</taxon>
        <taxon>Streptophyta</taxon>
        <taxon>Embryophyta</taxon>
        <taxon>Tracheophyta</taxon>
        <taxon>Spermatophyta</taxon>
        <taxon>Magnoliopsida</taxon>
        <taxon>Liliopsida</taxon>
        <taxon>Poales</taxon>
        <taxon>Poaceae</taxon>
        <taxon>BOP clade</taxon>
        <taxon>Pooideae</taxon>
        <taxon>Poodae</taxon>
        <taxon>Poeae</taxon>
        <taxon>Poeae Chloroplast Group 1 (Aveneae type)</taxon>
        <taxon>Aveninae</taxon>
        <taxon>Avena</taxon>
    </lineage>
</organism>